<dbReference type="EMBL" id="BK015001">
    <property type="protein sequence ID" value="DAD86533.1"/>
    <property type="molecule type" value="Genomic_DNA"/>
</dbReference>
<proteinExistence type="predicted"/>
<name>A0A8S5MVV2_9CAUD</name>
<evidence type="ECO:0000313" key="1">
    <source>
        <dbReference type="EMBL" id="DAD86533.1"/>
    </source>
</evidence>
<protein>
    <submittedName>
        <fullName evidence="1">Uncharacterized protein</fullName>
    </submittedName>
</protein>
<organism evidence="1">
    <name type="scientific">Siphoviridae sp. ctu1h4</name>
    <dbReference type="NCBI Taxonomy" id="2826499"/>
    <lineage>
        <taxon>Viruses</taxon>
        <taxon>Duplodnaviria</taxon>
        <taxon>Heunggongvirae</taxon>
        <taxon>Uroviricota</taxon>
        <taxon>Caudoviricetes</taxon>
    </lineage>
</organism>
<reference evidence="1" key="1">
    <citation type="journal article" date="2021" name="Proc. Natl. Acad. Sci. U.S.A.">
        <title>A Catalog of Tens of Thousands of Viruses from Human Metagenomes Reveals Hidden Associations with Chronic Diseases.</title>
        <authorList>
            <person name="Tisza M.J."/>
            <person name="Buck C.B."/>
        </authorList>
    </citation>
    <scope>NUCLEOTIDE SEQUENCE</scope>
    <source>
        <strain evidence="1">Ctu1h4</strain>
    </source>
</reference>
<sequence length="179" mass="20034">MEVEIKGGSASMARAIVDGLATLARSLSCFCSWRTYKRHTLATIVGTRSDLAYVTEFYNSAIMSYPSMLKDRLRYEDFYSESERRRFRRSYVMGFFQGIADRIEIATREETTSTGQDLALASRYQRAEAKARDGVNIRPARGLLIDRDGEASGERDGYVSGIGWMGERLDGPRVGIAAS</sequence>
<accession>A0A8S5MVV2</accession>